<evidence type="ECO:0000256" key="2">
    <source>
        <dbReference type="ARBA" id="ARBA00023172"/>
    </source>
</evidence>
<dbReference type="GO" id="GO:0015074">
    <property type="term" value="P:DNA integration"/>
    <property type="evidence" value="ECO:0007669"/>
    <property type="project" value="InterPro"/>
</dbReference>
<dbReference type="Gene3D" id="1.10.150.130">
    <property type="match status" value="1"/>
</dbReference>
<proteinExistence type="predicted"/>
<gene>
    <name evidence="4" type="ORF">FK85_19190</name>
</gene>
<dbReference type="PROSITE" id="PS50007">
    <property type="entry name" value="PIPLC_X_DOMAIN"/>
    <property type="match status" value="1"/>
</dbReference>
<evidence type="ECO:0000313" key="5">
    <source>
        <dbReference type="Proteomes" id="UP000053331"/>
    </source>
</evidence>
<dbReference type="SUPFAM" id="SSF56349">
    <property type="entry name" value="DNA breaking-rejoining enzymes"/>
    <property type="match status" value="1"/>
</dbReference>
<dbReference type="InterPro" id="IPR010998">
    <property type="entry name" value="Integrase_recombinase_N"/>
</dbReference>
<keyword evidence="2" id="KW-0233">DNA recombination</keyword>
<organism evidence="4 5">
    <name type="scientific">Halorubrum saccharovorum</name>
    <dbReference type="NCBI Taxonomy" id="2248"/>
    <lineage>
        <taxon>Archaea</taxon>
        <taxon>Methanobacteriati</taxon>
        <taxon>Methanobacteriota</taxon>
        <taxon>Stenosarchaea group</taxon>
        <taxon>Halobacteria</taxon>
        <taxon>Halobacteriales</taxon>
        <taxon>Haloferacaceae</taxon>
        <taxon>Halorubrum</taxon>
    </lineage>
</organism>
<dbReference type="RefSeq" id="WP_050023753.1">
    <property type="nucleotide sequence ID" value="NZ_JNFH02000010.1"/>
</dbReference>
<accession>A0A081EWF5</accession>
<evidence type="ECO:0000256" key="3">
    <source>
        <dbReference type="SAM" id="MobiDB-lite"/>
    </source>
</evidence>
<dbReference type="Proteomes" id="UP000053331">
    <property type="component" value="Unassembled WGS sequence"/>
</dbReference>
<sequence>MSDDLDPITPSAALDYYLDARRGELADATLRDHEYRIGTFVDWLEDRKEVANMNDVDVRMVHEWRVWKREDNGDHDPCNMMTMQGQVSTVKQFLYRVADIRGVPETLPDRIRVPSPSKDQQSNDTILSSERTRAILDYLSTYEYASRRHVTLLLMWRVPARRGGVRALDLEDWDSDDRALQFRHRPPLTPLKNGSTSERDVILKEAVAEVVDDYVSGPRIDVVDDQGRKPLITTNRGRPGVSTLQRWIYCVTRPCVIGEECPHDRDPDECEAIPAEQASKCPSSRAPHHVRTGSVTAHRTAGTPRPVISDRGDASEDVLEKHYDKAGNRERAHRRQEHIPEDI</sequence>
<feature type="region of interest" description="Disordered" evidence="3">
    <location>
        <begin position="277"/>
        <end position="343"/>
    </location>
</feature>
<evidence type="ECO:0000313" key="4">
    <source>
        <dbReference type="EMBL" id="KDS91743.1"/>
    </source>
</evidence>
<feature type="compositionally biased region" description="Basic and acidic residues" evidence="3">
    <location>
        <begin position="308"/>
        <end position="330"/>
    </location>
</feature>
<dbReference type="AlphaFoldDB" id="A0A081EWF5"/>
<keyword evidence="5" id="KW-1185">Reference proteome</keyword>
<reference evidence="4 5" key="1">
    <citation type="journal article" date="2015" name="Genome Announc.">
        <title>Draft genome sequence of a Halorubrum H3 strain isolated from the burlinskoye salt lake (Altai Krai, Russia).</title>
        <authorList>
            <person name="Rozanov A.S."/>
            <person name="Bryanskaya A.V."/>
            <person name="Malup T.K."/>
            <person name="Kotenko A.V."/>
            <person name="Peltek S.E."/>
        </authorList>
    </citation>
    <scope>NUCLEOTIDE SEQUENCE [LARGE SCALE GENOMIC DNA]</scope>
    <source>
        <strain evidence="4 5">H3</strain>
    </source>
</reference>
<dbReference type="GO" id="GO:0003677">
    <property type="term" value="F:DNA binding"/>
    <property type="evidence" value="ECO:0007669"/>
    <property type="project" value="UniProtKB-KW"/>
</dbReference>
<dbReference type="GO" id="GO:0006310">
    <property type="term" value="P:DNA recombination"/>
    <property type="evidence" value="ECO:0007669"/>
    <property type="project" value="UniProtKB-KW"/>
</dbReference>
<keyword evidence="1" id="KW-0238">DNA-binding</keyword>
<dbReference type="InterPro" id="IPR011010">
    <property type="entry name" value="DNA_brk_join_enz"/>
</dbReference>
<comment type="caution">
    <text evidence="4">The sequence shown here is derived from an EMBL/GenBank/DDBJ whole genome shotgun (WGS) entry which is preliminary data.</text>
</comment>
<dbReference type="Gene3D" id="1.10.443.10">
    <property type="entry name" value="Intergrase catalytic core"/>
    <property type="match status" value="1"/>
</dbReference>
<dbReference type="InterPro" id="IPR013762">
    <property type="entry name" value="Integrase-like_cat_sf"/>
</dbReference>
<dbReference type="EMBL" id="JNFH02000010">
    <property type="protein sequence ID" value="KDS91743.1"/>
    <property type="molecule type" value="Genomic_DNA"/>
</dbReference>
<name>A0A081EWF5_9EURY</name>
<protein>
    <submittedName>
        <fullName evidence="4">Integrase</fullName>
    </submittedName>
</protein>
<evidence type="ECO:0000256" key="1">
    <source>
        <dbReference type="ARBA" id="ARBA00023125"/>
    </source>
</evidence>
<dbReference type="OrthoDB" id="198497at2157"/>